<gene>
    <name evidence="5" type="ORF">AGLY_015258</name>
</gene>
<dbReference type="AlphaFoldDB" id="A0A6G0T0W7"/>
<dbReference type="PANTHER" id="PTHR15346">
    <property type="entry name" value="DYNACTIN SUBUNIT"/>
    <property type="match status" value="1"/>
</dbReference>
<comment type="subcellular location">
    <subcellularLocation>
        <location evidence="1">Cytoplasm</location>
    </subcellularLocation>
</comment>
<dbReference type="GO" id="GO:0005737">
    <property type="term" value="C:cytoplasm"/>
    <property type="evidence" value="ECO:0007669"/>
    <property type="project" value="UniProtKB-SubCell"/>
</dbReference>
<dbReference type="OrthoDB" id="4977at2759"/>
<keyword evidence="3" id="KW-0963">Cytoplasm</keyword>
<dbReference type="GO" id="GO:0005869">
    <property type="term" value="C:dynactin complex"/>
    <property type="evidence" value="ECO:0007669"/>
    <property type="project" value="InterPro"/>
</dbReference>
<evidence type="ECO:0000313" key="6">
    <source>
        <dbReference type="Proteomes" id="UP000475862"/>
    </source>
</evidence>
<evidence type="ECO:0000256" key="2">
    <source>
        <dbReference type="ARBA" id="ARBA00006176"/>
    </source>
</evidence>
<dbReference type="GO" id="GO:0007017">
    <property type="term" value="P:microtubule-based process"/>
    <property type="evidence" value="ECO:0007669"/>
    <property type="project" value="InterPro"/>
</dbReference>
<organism evidence="5 6">
    <name type="scientific">Aphis glycines</name>
    <name type="common">Soybean aphid</name>
    <dbReference type="NCBI Taxonomy" id="307491"/>
    <lineage>
        <taxon>Eukaryota</taxon>
        <taxon>Metazoa</taxon>
        <taxon>Ecdysozoa</taxon>
        <taxon>Arthropoda</taxon>
        <taxon>Hexapoda</taxon>
        <taxon>Insecta</taxon>
        <taxon>Pterygota</taxon>
        <taxon>Neoptera</taxon>
        <taxon>Paraneoptera</taxon>
        <taxon>Hemiptera</taxon>
        <taxon>Sternorrhyncha</taxon>
        <taxon>Aphidomorpha</taxon>
        <taxon>Aphidoidea</taxon>
        <taxon>Aphididae</taxon>
        <taxon>Aphidini</taxon>
        <taxon>Aphis</taxon>
        <taxon>Aphis</taxon>
    </lineage>
</organism>
<comment type="caution">
    <text evidence="5">The sequence shown here is derived from an EMBL/GenBank/DDBJ whole genome shotgun (WGS) entry which is preliminary data.</text>
</comment>
<dbReference type="GO" id="GO:0030286">
    <property type="term" value="C:dynein complex"/>
    <property type="evidence" value="ECO:0007669"/>
    <property type="project" value="UniProtKB-KW"/>
</dbReference>
<dbReference type="Pfam" id="PF04912">
    <property type="entry name" value="Dynamitin"/>
    <property type="match status" value="1"/>
</dbReference>
<sequence>MIDSKDDQLNGSNNNWKKYPRQNQVKWNTLAIFKDDKILLMKFNDPEIEDIQTNVCESYKYLVDSSNIDFSSDILDTFRKSFKIKHNLKSEYWELAAQGEHETPLQKYYRLKFETEELLIQESIFQIVDENDHNEKLCANIGFQIQNILNKLFICSVSGHFKLLEIYKTTVIVNLRKFIISTFLEKHLFSTYKEQFVSINNMSRVLNIKITLNNLKPSTVQSLQISQLEDHLQKLEKIIGSEKPILMRLVGVNSNKGLVEAVSMLKGMSKLILPQINVIESRAVYLLPKLKQITSKLVDQRLETDRKTNKLYETIIRAREESNLLPHVIQRMKILDIFRHKVEILAITRNNLNTEYSETSKNLKKNELLLNNIETHIPKHLSSVVSNLQFLSDQIKMFADRLKNIEVQ</sequence>
<evidence type="ECO:0000256" key="1">
    <source>
        <dbReference type="ARBA" id="ARBA00004496"/>
    </source>
</evidence>
<reference evidence="5 6" key="1">
    <citation type="submission" date="2019-08" db="EMBL/GenBank/DDBJ databases">
        <title>The genome of the soybean aphid Biotype 1, its phylome, world population structure and adaptation to the North American continent.</title>
        <authorList>
            <person name="Giordano R."/>
            <person name="Donthu R.K."/>
            <person name="Hernandez A.G."/>
            <person name="Wright C.L."/>
            <person name="Zimin A.V."/>
        </authorList>
    </citation>
    <scope>NUCLEOTIDE SEQUENCE [LARGE SCALE GENOMIC DNA]</scope>
    <source>
        <tissue evidence="5">Whole aphids</tissue>
    </source>
</reference>
<accession>A0A6G0T0W7</accession>
<keyword evidence="4" id="KW-0243">Dynein</keyword>
<comment type="similarity">
    <text evidence="2">Belongs to the dynactin subunit 2 family.</text>
</comment>
<evidence type="ECO:0000256" key="4">
    <source>
        <dbReference type="ARBA" id="ARBA00023017"/>
    </source>
</evidence>
<evidence type="ECO:0000256" key="3">
    <source>
        <dbReference type="ARBA" id="ARBA00022490"/>
    </source>
</evidence>
<evidence type="ECO:0000313" key="5">
    <source>
        <dbReference type="EMBL" id="KAE9524219.1"/>
    </source>
</evidence>
<dbReference type="InterPro" id="IPR028133">
    <property type="entry name" value="Dynamitin"/>
</dbReference>
<keyword evidence="6" id="KW-1185">Reference proteome</keyword>
<protein>
    <submittedName>
        <fullName evidence="5">Uncharacterized protein</fullName>
    </submittedName>
</protein>
<proteinExistence type="inferred from homology"/>
<name>A0A6G0T0W7_APHGL</name>
<dbReference type="EMBL" id="VYZN01000070">
    <property type="protein sequence ID" value="KAE9524219.1"/>
    <property type="molecule type" value="Genomic_DNA"/>
</dbReference>
<dbReference type="Proteomes" id="UP000475862">
    <property type="component" value="Unassembled WGS sequence"/>
</dbReference>